<sequence length="93" mass="10166">MLKRSNMTSELGIRQVRMVYLITYSQADSNVCGSRKDFASKVLMSISVLRNEGYALGMQQGKPSGWGTSLSHVRQVRPGETLVKGEANAGCRA</sequence>
<comment type="caution">
    <text evidence="1">The sequence shown here is derived from an EMBL/GenBank/DDBJ whole genome shotgun (WGS) entry which is preliminary data.</text>
</comment>
<keyword evidence="2" id="KW-1185">Reference proteome</keyword>
<protein>
    <submittedName>
        <fullName evidence="1">Uncharacterized protein</fullName>
    </submittedName>
</protein>
<gene>
    <name evidence="1" type="ORF">HOLleu_41646</name>
</gene>
<organism evidence="1 2">
    <name type="scientific">Holothuria leucospilota</name>
    <name type="common">Black long sea cucumber</name>
    <name type="synonym">Mertensiothuria leucospilota</name>
    <dbReference type="NCBI Taxonomy" id="206669"/>
    <lineage>
        <taxon>Eukaryota</taxon>
        <taxon>Metazoa</taxon>
        <taxon>Echinodermata</taxon>
        <taxon>Eleutherozoa</taxon>
        <taxon>Echinozoa</taxon>
        <taxon>Holothuroidea</taxon>
        <taxon>Aspidochirotacea</taxon>
        <taxon>Aspidochirotida</taxon>
        <taxon>Holothuriidae</taxon>
        <taxon>Holothuria</taxon>
    </lineage>
</organism>
<dbReference type="EMBL" id="JAIZAY010000023">
    <property type="protein sequence ID" value="KAJ8019875.1"/>
    <property type="molecule type" value="Genomic_DNA"/>
</dbReference>
<dbReference type="OrthoDB" id="5986179at2759"/>
<accession>A0A9Q0YEF4</accession>
<reference evidence="1" key="1">
    <citation type="submission" date="2021-10" db="EMBL/GenBank/DDBJ databases">
        <title>Tropical sea cucumber genome reveals ecological adaptation and Cuvierian tubules defense mechanism.</title>
        <authorList>
            <person name="Chen T."/>
        </authorList>
    </citation>
    <scope>NUCLEOTIDE SEQUENCE</scope>
    <source>
        <strain evidence="1">Nanhai2018</strain>
        <tissue evidence="1">Muscle</tissue>
    </source>
</reference>
<dbReference type="Proteomes" id="UP001152320">
    <property type="component" value="Chromosome 23"/>
</dbReference>
<name>A0A9Q0YEF4_HOLLE</name>
<evidence type="ECO:0000313" key="1">
    <source>
        <dbReference type="EMBL" id="KAJ8019875.1"/>
    </source>
</evidence>
<dbReference type="AlphaFoldDB" id="A0A9Q0YEF4"/>
<evidence type="ECO:0000313" key="2">
    <source>
        <dbReference type="Proteomes" id="UP001152320"/>
    </source>
</evidence>
<proteinExistence type="predicted"/>